<dbReference type="Proteomes" id="UP001165960">
    <property type="component" value="Unassembled WGS sequence"/>
</dbReference>
<reference evidence="1" key="1">
    <citation type="submission" date="2022-04" db="EMBL/GenBank/DDBJ databases">
        <title>Genome of the entomopathogenic fungus Entomophthora muscae.</title>
        <authorList>
            <person name="Elya C."/>
            <person name="Lovett B.R."/>
            <person name="Lee E."/>
            <person name="Macias A.M."/>
            <person name="Hajek A.E."/>
            <person name="De Bivort B.L."/>
            <person name="Kasson M.T."/>
            <person name="De Fine Licht H.H."/>
            <person name="Stajich J.E."/>
        </authorList>
    </citation>
    <scope>NUCLEOTIDE SEQUENCE</scope>
    <source>
        <strain evidence="1">Berkeley</strain>
    </source>
</reference>
<sequence>MGLPIQALKANVRREIKAKLSTLSNSYVKEQSLNICNRLFDLPVFHQSCNVSVYLSMPSMEVQTTGILYRLLEKGNKCFVPKCSGQTMDMLQILDGEDFASLPLNTWNIPEPDVSKSRKSVFDEPSGLDLIIMPGLGFDVDRNRIGHGKGYYDKFLHQYHAKFGKYPLMVGLALPEQLIDNVPCDELDVKLDYIILPDHVIFY</sequence>
<evidence type="ECO:0000313" key="2">
    <source>
        <dbReference type="Proteomes" id="UP001165960"/>
    </source>
</evidence>
<accession>A0ACC2ULY1</accession>
<comment type="caution">
    <text evidence="1">The sequence shown here is derived from an EMBL/GenBank/DDBJ whole genome shotgun (WGS) entry which is preliminary data.</text>
</comment>
<evidence type="ECO:0000313" key="1">
    <source>
        <dbReference type="EMBL" id="KAJ9087377.1"/>
    </source>
</evidence>
<organism evidence="1 2">
    <name type="scientific">Entomophthora muscae</name>
    <dbReference type="NCBI Taxonomy" id="34485"/>
    <lineage>
        <taxon>Eukaryota</taxon>
        <taxon>Fungi</taxon>
        <taxon>Fungi incertae sedis</taxon>
        <taxon>Zoopagomycota</taxon>
        <taxon>Entomophthoromycotina</taxon>
        <taxon>Entomophthoromycetes</taxon>
        <taxon>Entomophthorales</taxon>
        <taxon>Entomophthoraceae</taxon>
        <taxon>Entomophthora</taxon>
    </lineage>
</organism>
<proteinExistence type="predicted"/>
<dbReference type="EMBL" id="QTSX02000273">
    <property type="protein sequence ID" value="KAJ9087377.1"/>
    <property type="molecule type" value="Genomic_DNA"/>
</dbReference>
<keyword evidence="2" id="KW-1185">Reference proteome</keyword>
<protein>
    <submittedName>
        <fullName evidence="1">Uncharacterized protein</fullName>
    </submittedName>
</protein>
<gene>
    <name evidence="1" type="ORF">DSO57_1033874</name>
</gene>
<name>A0ACC2ULY1_9FUNG</name>